<keyword evidence="8" id="KW-0249">Electron transport</keyword>
<comment type="caution">
    <text evidence="15">The sequence shown here is derived from an EMBL/GenBank/DDBJ whole genome shotgun (WGS) entry which is preliminary data.</text>
</comment>
<keyword evidence="11 13" id="KW-0472">Membrane</keyword>
<dbReference type="GO" id="GO:0009055">
    <property type="term" value="F:electron transfer activity"/>
    <property type="evidence" value="ECO:0007669"/>
    <property type="project" value="InterPro"/>
</dbReference>
<evidence type="ECO:0000256" key="4">
    <source>
        <dbReference type="ARBA" id="ARBA00022475"/>
    </source>
</evidence>
<dbReference type="InterPro" id="IPR011577">
    <property type="entry name" value="Cyt_b561_bac/Ni-Hgenase"/>
</dbReference>
<evidence type="ECO:0000256" key="9">
    <source>
        <dbReference type="ARBA" id="ARBA00022989"/>
    </source>
</evidence>
<dbReference type="PANTHER" id="PTHR30529:SF1">
    <property type="entry name" value="CYTOCHROME B561 HOMOLOG 2"/>
    <property type="match status" value="1"/>
</dbReference>
<evidence type="ECO:0000256" key="10">
    <source>
        <dbReference type="ARBA" id="ARBA00023004"/>
    </source>
</evidence>
<evidence type="ECO:0000256" key="13">
    <source>
        <dbReference type="SAM" id="Phobius"/>
    </source>
</evidence>
<comment type="subcellular location">
    <subcellularLocation>
        <location evidence="2">Cell membrane</location>
        <topology evidence="2">Multi-pass membrane protein</topology>
    </subcellularLocation>
</comment>
<dbReference type="GO" id="GO:0020037">
    <property type="term" value="F:heme binding"/>
    <property type="evidence" value="ECO:0007669"/>
    <property type="project" value="TreeGrafter"/>
</dbReference>
<dbReference type="GO" id="GO:0022904">
    <property type="term" value="P:respiratory electron transport chain"/>
    <property type="evidence" value="ECO:0007669"/>
    <property type="project" value="InterPro"/>
</dbReference>
<comment type="similarity">
    <text evidence="12">Belongs to the cytochrome b561 family.</text>
</comment>
<evidence type="ECO:0000256" key="5">
    <source>
        <dbReference type="ARBA" id="ARBA00022617"/>
    </source>
</evidence>
<keyword evidence="9 13" id="KW-1133">Transmembrane helix</keyword>
<dbReference type="Proteomes" id="UP000545386">
    <property type="component" value="Unassembled WGS sequence"/>
</dbReference>
<evidence type="ECO:0000256" key="12">
    <source>
        <dbReference type="ARBA" id="ARBA00037975"/>
    </source>
</evidence>
<dbReference type="EMBL" id="JACJUU010000003">
    <property type="protein sequence ID" value="MBC2769600.1"/>
    <property type="molecule type" value="Genomic_DNA"/>
</dbReference>
<dbReference type="InterPro" id="IPR016174">
    <property type="entry name" value="Di-haem_cyt_TM"/>
</dbReference>
<dbReference type="InterPro" id="IPR052168">
    <property type="entry name" value="Cytochrome_b561_oxidase"/>
</dbReference>
<dbReference type="PANTHER" id="PTHR30529">
    <property type="entry name" value="CYTOCHROME B561"/>
    <property type="match status" value="1"/>
</dbReference>
<evidence type="ECO:0000313" key="15">
    <source>
        <dbReference type="EMBL" id="MBC2769600.1"/>
    </source>
</evidence>
<organism evidence="15 16">
    <name type="scientific">Pusillimonas minor</name>
    <dbReference type="NCBI Taxonomy" id="2697024"/>
    <lineage>
        <taxon>Bacteria</taxon>
        <taxon>Pseudomonadati</taxon>
        <taxon>Pseudomonadota</taxon>
        <taxon>Betaproteobacteria</taxon>
        <taxon>Burkholderiales</taxon>
        <taxon>Alcaligenaceae</taxon>
        <taxon>Pusillimonas</taxon>
    </lineage>
</organism>
<evidence type="ECO:0000256" key="2">
    <source>
        <dbReference type="ARBA" id="ARBA00004651"/>
    </source>
</evidence>
<proteinExistence type="inferred from homology"/>
<keyword evidence="7" id="KW-0479">Metal-binding</keyword>
<feature type="transmembrane region" description="Helical" evidence="13">
    <location>
        <begin position="87"/>
        <end position="108"/>
    </location>
</feature>
<evidence type="ECO:0000259" key="14">
    <source>
        <dbReference type="Pfam" id="PF01292"/>
    </source>
</evidence>
<keyword evidence="3" id="KW-0813">Transport</keyword>
<dbReference type="AlphaFoldDB" id="A0A842HQH5"/>
<evidence type="ECO:0000256" key="7">
    <source>
        <dbReference type="ARBA" id="ARBA00022723"/>
    </source>
</evidence>
<feature type="transmembrane region" description="Helical" evidence="13">
    <location>
        <begin position="57"/>
        <end position="75"/>
    </location>
</feature>
<protein>
    <submittedName>
        <fullName evidence="15">Cytochrome b</fullName>
    </submittedName>
</protein>
<dbReference type="Pfam" id="PF01292">
    <property type="entry name" value="Ni_hydr_CYTB"/>
    <property type="match status" value="1"/>
</dbReference>
<gene>
    <name evidence="15" type="ORF">GTU67_06690</name>
</gene>
<evidence type="ECO:0000256" key="3">
    <source>
        <dbReference type="ARBA" id="ARBA00022448"/>
    </source>
</evidence>
<keyword evidence="16" id="KW-1185">Reference proteome</keyword>
<accession>A0A842HQH5</accession>
<dbReference type="RefSeq" id="WP_185779307.1">
    <property type="nucleotide sequence ID" value="NZ_JACJUU010000003.1"/>
</dbReference>
<evidence type="ECO:0000256" key="11">
    <source>
        <dbReference type="ARBA" id="ARBA00023136"/>
    </source>
</evidence>
<dbReference type="SUPFAM" id="SSF81342">
    <property type="entry name" value="Transmembrane di-heme cytochromes"/>
    <property type="match status" value="1"/>
</dbReference>
<keyword evidence="5" id="KW-0349">Heme</keyword>
<dbReference type="GO" id="GO:0046872">
    <property type="term" value="F:metal ion binding"/>
    <property type="evidence" value="ECO:0007669"/>
    <property type="project" value="UniProtKB-KW"/>
</dbReference>
<sequence>MQQHSSTCDSPERYGRVTRILHWAMALLLAWQFTSALTHFLAEDSALDEFLWGTHKSVGFLLMLLIVVRVLWALLNLRRRPPAISKAARVGHVVLYVLMLVVPIVALLRQYGSGREFSPFGIPLMPGFDESLKITWMTDLGSNFHSLLGYVLLVLALGHIAFALKHYFAGERHIIDRILN</sequence>
<evidence type="ECO:0000256" key="8">
    <source>
        <dbReference type="ARBA" id="ARBA00022982"/>
    </source>
</evidence>
<dbReference type="Gene3D" id="1.20.950.20">
    <property type="entry name" value="Transmembrane di-heme cytochromes, Chain C"/>
    <property type="match status" value="1"/>
</dbReference>
<keyword evidence="4" id="KW-1003">Cell membrane</keyword>
<keyword evidence="6 13" id="KW-0812">Transmembrane</keyword>
<evidence type="ECO:0000313" key="16">
    <source>
        <dbReference type="Proteomes" id="UP000545386"/>
    </source>
</evidence>
<keyword evidence="10" id="KW-0408">Iron</keyword>
<dbReference type="GO" id="GO:0005886">
    <property type="term" value="C:plasma membrane"/>
    <property type="evidence" value="ECO:0007669"/>
    <property type="project" value="UniProtKB-SubCell"/>
</dbReference>
<feature type="transmembrane region" description="Helical" evidence="13">
    <location>
        <begin position="20"/>
        <end position="42"/>
    </location>
</feature>
<feature type="transmembrane region" description="Helical" evidence="13">
    <location>
        <begin position="147"/>
        <end position="168"/>
    </location>
</feature>
<name>A0A842HQH5_9BURK</name>
<reference evidence="15 16" key="1">
    <citation type="submission" date="2020-08" db="EMBL/GenBank/DDBJ databases">
        <title>Paraeoetvoesia sp. YC-7-48 draft genome sequence.</title>
        <authorList>
            <person name="Yao L."/>
        </authorList>
    </citation>
    <scope>NUCLEOTIDE SEQUENCE [LARGE SCALE GENOMIC DNA]</scope>
    <source>
        <strain evidence="16">YC-7-48</strain>
    </source>
</reference>
<evidence type="ECO:0000256" key="1">
    <source>
        <dbReference type="ARBA" id="ARBA00001970"/>
    </source>
</evidence>
<evidence type="ECO:0000256" key="6">
    <source>
        <dbReference type="ARBA" id="ARBA00022692"/>
    </source>
</evidence>
<feature type="domain" description="Cytochrome b561 bacterial/Ni-hydrogenase" evidence="14">
    <location>
        <begin position="13"/>
        <end position="179"/>
    </location>
</feature>
<comment type="cofactor">
    <cofactor evidence="1">
        <name>heme b</name>
        <dbReference type="ChEBI" id="CHEBI:60344"/>
    </cofactor>
</comment>